<keyword evidence="10" id="KW-1185">Reference proteome</keyword>
<organism evidence="9 10">
    <name type="scientific">Cohnella soli</name>
    <dbReference type="NCBI Taxonomy" id="425005"/>
    <lineage>
        <taxon>Bacteria</taxon>
        <taxon>Bacillati</taxon>
        <taxon>Bacillota</taxon>
        <taxon>Bacilli</taxon>
        <taxon>Bacillales</taxon>
        <taxon>Paenibacillaceae</taxon>
        <taxon>Cohnella</taxon>
    </lineage>
</organism>
<feature type="transmembrane region" description="Helical" evidence="7">
    <location>
        <begin position="282"/>
        <end position="301"/>
    </location>
</feature>
<gene>
    <name evidence="9" type="ORF">ACFPOF_20710</name>
</gene>
<dbReference type="PROSITE" id="PS50928">
    <property type="entry name" value="ABC_TM1"/>
    <property type="match status" value="1"/>
</dbReference>
<comment type="caution">
    <text evidence="9">The sequence shown here is derived from an EMBL/GenBank/DDBJ whole genome shotgun (WGS) entry which is preliminary data.</text>
</comment>
<name>A0ABW0HXV0_9BACL</name>
<evidence type="ECO:0000256" key="6">
    <source>
        <dbReference type="ARBA" id="ARBA00023136"/>
    </source>
</evidence>
<dbReference type="Proteomes" id="UP001596113">
    <property type="component" value="Unassembled WGS sequence"/>
</dbReference>
<feature type="transmembrane region" description="Helical" evidence="7">
    <location>
        <begin position="82"/>
        <end position="106"/>
    </location>
</feature>
<proteinExistence type="inferred from homology"/>
<evidence type="ECO:0000256" key="5">
    <source>
        <dbReference type="ARBA" id="ARBA00022989"/>
    </source>
</evidence>
<dbReference type="InterPro" id="IPR000515">
    <property type="entry name" value="MetI-like"/>
</dbReference>
<feature type="transmembrane region" description="Helical" evidence="7">
    <location>
        <begin position="215"/>
        <end position="236"/>
    </location>
</feature>
<keyword evidence="5 7" id="KW-1133">Transmembrane helix</keyword>
<feature type="transmembrane region" description="Helical" evidence="7">
    <location>
        <begin position="165"/>
        <end position="187"/>
    </location>
</feature>
<dbReference type="PANTHER" id="PTHR43227">
    <property type="entry name" value="BLL4140 PROTEIN"/>
    <property type="match status" value="1"/>
</dbReference>
<evidence type="ECO:0000256" key="2">
    <source>
        <dbReference type="ARBA" id="ARBA00022448"/>
    </source>
</evidence>
<comment type="similarity">
    <text evidence="7">Belongs to the binding-protein-dependent transport system permease family.</text>
</comment>
<dbReference type="PANTHER" id="PTHR43227:SF11">
    <property type="entry name" value="BLL4140 PROTEIN"/>
    <property type="match status" value="1"/>
</dbReference>
<feature type="transmembrane region" description="Helical" evidence="7">
    <location>
        <begin position="20"/>
        <end position="45"/>
    </location>
</feature>
<evidence type="ECO:0000256" key="1">
    <source>
        <dbReference type="ARBA" id="ARBA00004651"/>
    </source>
</evidence>
<dbReference type="CDD" id="cd06261">
    <property type="entry name" value="TM_PBP2"/>
    <property type="match status" value="1"/>
</dbReference>
<keyword evidence="4 7" id="KW-0812">Transmembrane</keyword>
<comment type="subcellular location">
    <subcellularLocation>
        <location evidence="1 7">Cell membrane</location>
        <topology evidence="1 7">Multi-pass membrane protein</topology>
    </subcellularLocation>
</comment>
<dbReference type="InterPro" id="IPR035906">
    <property type="entry name" value="MetI-like_sf"/>
</dbReference>
<evidence type="ECO:0000256" key="4">
    <source>
        <dbReference type="ARBA" id="ARBA00022692"/>
    </source>
</evidence>
<keyword evidence="6 7" id="KW-0472">Membrane</keyword>
<evidence type="ECO:0000313" key="9">
    <source>
        <dbReference type="EMBL" id="MFC5405168.1"/>
    </source>
</evidence>
<feature type="domain" description="ABC transmembrane type-1" evidence="8">
    <location>
        <begin position="78"/>
        <end position="303"/>
    </location>
</feature>
<dbReference type="SUPFAM" id="SSF161098">
    <property type="entry name" value="MetI-like"/>
    <property type="match status" value="1"/>
</dbReference>
<feature type="transmembrane region" description="Helical" evidence="7">
    <location>
        <begin position="118"/>
        <end position="138"/>
    </location>
</feature>
<accession>A0ABW0HXV0</accession>
<dbReference type="RefSeq" id="WP_378136186.1">
    <property type="nucleotide sequence ID" value="NZ_JBHSMI010000029.1"/>
</dbReference>
<evidence type="ECO:0000256" key="3">
    <source>
        <dbReference type="ARBA" id="ARBA00022475"/>
    </source>
</evidence>
<reference evidence="10" key="1">
    <citation type="journal article" date="2019" name="Int. J. Syst. Evol. Microbiol.">
        <title>The Global Catalogue of Microorganisms (GCM) 10K type strain sequencing project: providing services to taxonomists for standard genome sequencing and annotation.</title>
        <authorList>
            <consortium name="The Broad Institute Genomics Platform"/>
            <consortium name="The Broad Institute Genome Sequencing Center for Infectious Disease"/>
            <person name="Wu L."/>
            <person name="Ma J."/>
        </authorList>
    </citation>
    <scope>NUCLEOTIDE SEQUENCE [LARGE SCALE GENOMIC DNA]</scope>
    <source>
        <strain evidence="10">CGMCC 1.18575</strain>
    </source>
</reference>
<keyword evidence="3" id="KW-1003">Cell membrane</keyword>
<protein>
    <submittedName>
        <fullName evidence="9">ABC transporter permease</fullName>
    </submittedName>
</protein>
<keyword evidence="2 7" id="KW-0813">Transport</keyword>
<dbReference type="Pfam" id="PF00528">
    <property type="entry name" value="BPD_transp_1"/>
    <property type="match status" value="1"/>
</dbReference>
<dbReference type="Gene3D" id="1.10.3720.10">
    <property type="entry name" value="MetI-like"/>
    <property type="match status" value="1"/>
</dbReference>
<dbReference type="EMBL" id="JBHSMI010000029">
    <property type="protein sequence ID" value="MFC5405168.1"/>
    <property type="molecule type" value="Genomic_DNA"/>
</dbReference>
<evidence type="ECO:0000313" key="10">
    <source>
        <dbReference type="Proteomes" id="UP001596113"/>
    </source>
</evidence>
<evidence type="ECO:0000256" key="7">
    <source>
        <dbReference type="RuleBase" id="RU363032"/>
    </source>
</evidence>
<dbReference type="InterPro" id="IPR050809">
    <property type="entry name" value="UgpAE/MalFG_permease"/>
</dbReference>
<evidence type="ECO:0000259" key="8">
    <source>
        <dbReference type="PROSITE" id="PS50928"/>
    </source>
</evidence>
<sequence>MLANRAGGFIKTLYRQRVLLLFLLPAIALVLVFNYIPMFGLVMAFQDYRILDGYFGSDFVGFDHFKEFFASPDFYRALRNTLAINLICLAVVFPMPIIFSILLNELVSSKLKKTIQTITYLPYFISWVVVGGLFYKLLESQSGVVNVLLHSLGMEDIPFFREPHYFWPIIVLATIWKGIGWNSILYLSAINAIDPHLFEAAEVDGANRFQRMLHITVPGITGTAVFLFILTVGSLINGSGGASGSLAPNFEALWNFRNALVADRSDVLDIYVYQQGVQGAQYSYAAAIGVFQSLLSILLIFGSNSLIKKWRGSALF</sequence>